<evidence type="ECO:0000256" key="2">
    <source>
        <dbReference type="SAM" id="SignalP"/>
    </source>
</evidence>
<reference evidence="3 5" key="1">
    <citation type="journal article" date="2015" name="Genome Announc.">
        <title>Complete genome sequences for 59 burkholderia isolates, both pathogenic and near neighbor.</title>
        <authorList>
            <person name="Johnson S.L."/>
            <person name="Bishop-Lilly K.A."/>
            <person name="Ladner J.T."/>
            <person name="Daligault H.E."/>
            <person name="Davenport K.W."/>
            <person name="Jaissle J."/>
            <person name="Frey K.G."/>
            <person name="Koroleva G.I."/>
            <person name="Bruce D.C."/>
            <person name="Coyne S.R."/>
            <person name="Broomall S.M."/>
            <person name="Li P.E."/>
            <person name="Teshima H."/>
            <person name="Gibbons H.S."/>
            <person name="Palacios G.F."/>
            <person name="Rosenzweig C.N."/>
            <person name="Redden C.L."/>
            <person name="Xu Y."/>
            <person name="Minogue T.D."/>
            <person name="Chain P.S."/>
        </authorList>
    </citation>
    <scope>NUCLEOTIDE SEQUENCE [LARGE SCALE GENOMIC DNA]</scope>
    <source>
        <strain evidence="3 5">ATCC BAA-463</strain>
    </source>
</reference>
<dbReference type="EMBL" id="CP010025">
    <property type="protein sequence ID" value="AJZ56578.1"/>
    <property type="molecule type" value="Genomic_DNA"/>
</dbReference>
<dbReference type="EMBL" id="JANSLM010000025">
    <property type="protein sequence ID" value="MDT8843524.1"/>
    <property type="molecule type" value="Genomic_DNA"/>
</dbReference>
<feature type="signal peptide" evidence="2">
    <location>
        <begin position="1"/>
        <end position="22"/>
    </location>
</feature>
<dbReference type="AlphaFoldDB" id="A0AAP5V0N2"/>
<evidence type="ECO:0000313" key="5">
    <source>
        <dbReference type="Proteomes" id="UP000032614"/>
    </source>
</evidence>
<evidence type="ECO:0000256" key="1">
    <source>
        <dbReference type="SAM" id="MobiDB-lite"/>
    </source>
</evidence>
<dbReference type="Proteomes" id="UP001246473">
    <property type="component" value="Unassembled WGS sequence"/>
</dbReference>
<protein>
    <submittedName>
        <fullName evidence="4">DUF4148 domain-containing protein</fullName>
    </submittedName>
</protein>
<dbReference type="InterPro" id="IPR025421">
    <property type="entry name" value="DUF4148"/>
</dbReference>
<feature type="region of interest" description="Disordered" evidence="1">
    <location>
        <begin position="63"/>
        <end position="82"/>
    </location>
</feature>
<name>A0AAP5V0N2_9BURK</name>
<feature type="compositionally biased region" description="Polar residues" evidence="1">
    <location>
        <begin position="71"/>
        <end position="82"/>
    </location>
</feature>
<dbReference type="KEGG" id="bfn:OI25_7775"/>
<evidence type="ECO:0000313" key="3">
    <source>
        <dbReference type="EMBL" id="AJZ56578.1"/>
    </source>
</evidence>
<reference evidence="4" key="2">
    <citation type="submission" date="2022-08" db="EMBL/GenBank/DDBJ databases">
        <authorList>
            <person name="Kim S.-J."/>
        </authorList>
    </citation>
    <scope>NUCLEOTIDE SEQUENCE</scope>
    <source>
        <strain evidence="4">KJ</strain>
    </source>
</reference>
<feature type="chain" id="PRO_5042798141" evidence="2">
    <location>
        <begin position="23"/>
        <end position="82"/>
    </location>
</feature>
<accession>A0AAP5V0N2</accession>
<dbReference type="Pfam" id="PF13663">
    <property type="entry name" value="DUF4148"/>
    <property type="match status" value="1"/>
</dbReference>
<dbReference type="GeneID" id="66514013"/>
<keyword evidence="2" id="KW-0732">Signal</keyword>
<dbReference type="Proteomes" id="UP000032614">
    <property type="component" value="Chromosome 3"/>
</dbReference>
<dbReference type="RefSeq" id="WP_046565348.1">
    <property type="nucleotide sequence ID" value="NZ_CP010025.1"/>
</dbReference>
<organism evidence="4 6">
    <name type="scientific">Paraburkholderia fungorum</name>
    <dbReference type="NCBI Taxonomy" id="134537"/>
    <lineage>
        <taxon>Bacteria</taxon>
        <taxon>Pseudomonadati</taxon>
        <taxon>Pseudomonadota</taxon>
        <taxon>Betaproteobacteria</taxon>
        <taxon>Burkholderiales</taxon>
        <taxon>Burkholderiaceae</taxon>
        <taxon>Paraburkholderia</taxon>
    </lineage>
</organism>
<evidence type="ECO:0000313" key="6">
    <source>
        <dbReference type="Proteomes" id="UP001246473"/>
    </source>
</evidence>
<gene>
    <name evidence="3" type="ORF">OI25_7775</name>
    <name evidence="4" type="ORF">ParKJ_39590</name>
</gene>
<sequence>MKSSTLATLVALTIGTSAASHAQTNQPSTRAQVRAELVALEKYGYQPNRDDYPKTLLRAQRLLSENRDSKPGSNPASSGTTQ</sequence>
<evidence type="ECO:0000313" key="4">
    <source>
        <dbReference type="EMBL" id="MDT8843524.1"/>
    </source>
</evidence>
<proteinExistence type="predicted"/>